<organism evidence="2 3">
    <name type="scientific">Roseateles saccharophilus</name>
    <name type="common">Pseudomonas saccharophila</name>
    <dbReference type="NCBI Taxonomy" id="304"/>
    <lineage>
        <taxon>Bacteria</taxon>
        <taxon>Pseudomonadati</taxon>
        <taxon>Pseudomonadota</taxon>
        <taxon>Betaproteobacteria</taxon>
        <taxon>Burkholderiales</taxon>
        <taxon>Sphaerotilaceae</taxon>
        <taxon>Roseateles</taxon>
    </lineage>
</organism>
<accession>A0ABU1YSV7</accession>
<comment type="caution">
    <text evidence="2">The sequence shown here is derived from an EMBL/GenBank/DDBJ whole genome shotgun (WGS) entry which is preliminary data.</text>
</comment>
<evidence type="ECO:0000313" key="3">
    <source>
        <dbReference type="Proteomes" id="UP001180453"/>
    </source>
</evidence>
<dbReference type="RefSeq" id="WP_310270108.1">
    <property type="nucleotide sequence ID" value="NZ_JAVDXU010000004.1"/>
</dbReference>
<proteinExistence type="predicted"/>
<gene>
    <name evidence="2" type="ORF">J2X20_004613</name>
</gene>
<keyword evidence="1" id="KW-0472">Membrane</keyword>
<name>A0ABU1YSV7_ROSSA</name>
<feature type="transmembrane region" description="Helical" evidence="1">
    <location>
        <begin position="483"/>
        <end position="504"/>
    </location>
</feature>
<reference evidence="2 3" key="1">
    <citation type="submission" date="2023-07" db="EMBL/GenBank/DDBJ databases">
        <title>Sorghum-associated microbial communities from plants grown in Nebraska, USA.</title>
        <authorList>
            <person name="Schachtman D."/>
        </authorList>
    </citation>
    <scope>NUCLEOTIDE SEQUENCE [LARGE SCALE GENOMIC DNA]</scope>
    <source>
        <strain evidence="2 3">BE314</strain>
    </source>
</reference>
<protein>
    <recommendedName>
        <fullName evidence="4">IcmF-related N-terminal domain-containing protein</fullName>
    </recommendedName>
</protein>
<evidence type="ECO:0008006" key="4">
    <source>
        <dbReference type="Google" id="ProtNLM"/>
    </source>
</evidence>
<evidence type="ECO:0000313" key="2">
    <source>
        <dbReference type="EMBL" id="MDR7271939.1"/>
    </source>
</evidence>
<sequence length="531" mass="57212">MDPHTHHAVAVGGPSRQHPHAPAVLVDIEAGDFVAALSEAITSTTWPRFGWPASLPIARLPDQGSPRALFQPIHRRFNLVLFDTHCEVFGSPRLDPKKIESSGFVVRRWAGPDDMSAQALADPHNWQAWQAEGWRGLPNAAAFDADPDPARRPAPRTGNPGVDARLAALRAVHAAEAVNPLHVLMPAVCDAARRSLLYGVVPTSEALRKPTDAAVDYAAARAPGSASRDSFIAHLSPYLSRASIRPLPGARSSFDATWLNGSDPVDASEPDSGDSAAMREQFAAFIRQLAFEFDINGRGTALLLLLEELPLGRNETTLGITTRTTTGASAFLQACARVATDVSAAAVAIPDDFGPVPAGWLDRFTNAALTVLEGRAAEARTLEGRFDDAEALYAIRAFVRVRGEAGCPTRLVWSDMTPLYRVAPWFASTGTPQARIALPAFDRASLAAMKPNVAFDVPPALANLLMRNKPEDFMKKPKAGSEIGLGWLCSFSIPIITICAFILLNVVLSLLNLVFFWLPLVKICLPVPKKK</sequence>
<evidence type="ECO:0000256" key="1">
    <source>
        <dbReference type="SAM" id="Phobius"/>
    </source>
</evidence>
<dbReference type="Proteomes" id="UP001180453">
    <property type="component" value="Unassembled WGS sequence"/>
</dbReference>
<keyword evidence="3" id="KW-1185">Reference proteome</keyword>
<dbReference type="EMBL" id="JAVDXU010000004">
    <property type="protein sequence ID" value="MDR7271939.1"/>
    <property type="molecule type" value="Genomic_DNA"/>
</dbReference>
<keyword evidence="1" id="KW-1133">Transmembrane helix</keyword>
<keyword evidence="1" id="KW-0812">Transmembrane</keyword>